<organism evidence="1 2">
    <name type="scientific">Stylosanthes scabra</name>
    <dbReference type="NCBI Taxonomy" id="79078"/>
    <lineage>
        <taxon>Eukaryota</taxon>
        <taxon>Viridiplantae</taxon>
        <taxon>Streptophyta</taxon>
        <taxon>Embryophyta</taxon>
        <taxon>Tracheophyta</taxon>
        <taxon>Spermatophyta</taxon>
        <taxon>Magnoliopsida</taxon>
        <taxon>eudicotyledons</taxon>
        <taxon>Gunneridae</taxon>
        <taxon>Pentapetalae</taxon>
        <taxon>rosids</taxon>
        <taxon>fabids</taxon>
        <taxon>Fabales</taxon>
        <taxon>Fabaceae</taxon>
        <taxon>Papilionoideae</taxon>
        <taxon>50 kb inversion clade</taxon>
        <taxon>dalbergioids sensu lato</taxon>
        <taxon>Dalbergieae</taxon>
        <taxon>Pterocarpus clade</taxon>
        <taxon>Stylosanthes</taxon>
    </lineage>
</organism>
<comment type="caution">
    <text evidence="1">The sequence shown here is derived from an EMBL/GenBank/DDBJ whole genome shotgun (WGS) entry which is preliminary data.</text>
</comment>
<evidence type="ECO:0000313" key="1">
    <source>
        <dbReference type="EMBL" id="MED6165747.1"/>
    </source>
</evidence>
<accession>A0ABU6UYI5</accession>
<evidence type="ECO:0000313" key="2">
    <source>
        <dbReference type="Proteomes" id="UP001341840"/>
    </source>
</evidence>
<gene>
    <name evidence="1" type="ORF">PIB30_102540</name>
</gene>
<proteinExistence type="predicted"/>
<sequence>MDDFVSLRSSDICAFPFPLLLLFYDPCERTGESIPASSANDVSRFDDDEYAPTEVVFFAVVVNPIPKCLTFFVGSNYRIGLYIQPRADEYLILLPFPVVDALW</sequence>
<reference evidence="1 2" key="1">
    <citation type="journal article" date="2023" name="Plants (Basel)">
        <title>Bridging the Gap: Combining Genomics and Transcriptomics Approaches to Understand Stylosanthes scabra, an Orphan Legume from the Brazilian Caatinga.</title>
        <authorList>
            <person name="Ferreira-Neto J.R.C."/>
            <person name="da Silva M.D."/>
            <person name="Binneck E."/>
            <person name="de Melo N.F."/>
            <person name="da Silva R.H."/>
            <person name="de Melo A.L.T.M."/>
            <person name="Pandolfi V."/>
            <person name="Bustamante F.O."/>
            <person name="Brasileiro-Vidal A.C."/>
            <person name="Benko-Iseppon A.M."/>
        </authorList>
    </citation>
    <scope>NUCLEOTIDE SEQUENCE [LARGE SCALE GENOMIC DNA]</scope>
    <source>
        <tissue evidence="1">Leaves</tissue>
    </source>
</reference>
<dbReference type="EMBL" id="JASCZI010124005">
    <property type="protein sequence ID" value="MED6165747.1"/>
    <property type="molecule type" value="Genomic_DNA"/>
</dbReference>
<keyword evidence="2" id="KW-1185">Reference proteome</keyword>
<protein>
    <submittedName>
        <fullName evidence="1">Uncharacterized protein</fullName>
    </submittedName>
</protein>
<dbReference type="Proteomes" id="UP001341840">
    <property type="component" value="Unassembled WGS sequence"/>
</dbReference>
<name>A0ABU6UYI5_9FABA</name>